<protein>
    <submittedName>
        <fullName evidence="1">Alpha/beta hydrolase</fullName>
    </submittedName>
</protein>
<dbReference type="RefSeq" id="WP_118335037.1">
    <property type="nucleotide sequence ID" value="NZ_AP025567.1"/>
</dbReference>
<dbReference type="Gene3D" id="3.40.50.1820">
    <property type="entry name" value="alpha/beta hydrolase"/>
    <property type="match status" value="1"/>
</dbReference>
<organism evidence="1 2">
    <name type="scientific">Emergencia timonensis</name>
    <dbReference type="NCBI Taxonomy" id="1776384"/>
    <lineage>
        <taxon>Bacteria</taxon>
        <taxon>Bacillati</taxon>
        <taxon>Bacillota</taxon>
        <taxon>Clostridia</taxon>
        <taxon>Peptostreptococcales</taxon>
        <taxon>Anaerovoracaceae</taxon>
        <taxon>Emergencia</taxon>
    </lineage>
</organism>
<dbReference type="GO" id="GO:0016787">
    <property type="term" value="F:hydrolase activity"/>
    <property type="evidence" value="ECO:0007669"/>
    <property type="project" value="UniProtKB-KW"/>
</dbReference>
<reference evidence="1 2" key="1">
    <citation type="submission" date="2018-08" db="EMBL/GenBank/DDBJ databases">
        <title>A genome reference for cultivated species of the human gut microbiota.</title>
        <authorList>
            <person name="Zou Y."/>
            <person name="Xue W."/>
            <person name="Luo G."/>
        </authorList>
    </citation>
    <scope>NUCLEOTIDE SEQUENCE [LARGE SCALE GENOMIC DNA]</scope>
    <source>
        <strain evidence="1 2">AM07-24</strain>
    </source>
</reference>
<dbReference type="AlphaFoldDB" id="A0A415E429"/>
<sequence length="250" mass="28964">MEILEFGNPCNRKIILIHGFQYPYQIWNPYIEHYKKDFHIIVPIMSGHNPNCKEDFISFSEEARVLEDYYISHYDEKVYAIYGMSMGGVLAATLWQNQRLSIENVLFDGTPLISFPTVVRKMMTSFYLNITHKTQKRDKKTLKQAVNNIIFKEHLADFLQVLDNMTDTTISNCINSVAVIKLSSNIDTPNTKIYFYHGTAANEMLAKKSAKFMLKNYPDTVIKCFAGKAHCETSIFQPELMIEELDKVFK</sequence>
<dbReference type="OrthoDB" id="1643507at2"/>
<keyword evidence="2" id="KW-1185">Reference proteome</keyword>
<gene>
    <name evidence="1" type="ORF">DW099_08230</name>
</gene>
<keyword evidence="1" id="KW-0378">Hydrolase</keyword>
<dbReference type="SUPFAM" id="SSF53474">
    <property type="entry name" value="alpha/beta-Hydrolases"/>
    <property type="match status" value="1"/>
</dbReference>
<dbReference type="InterPro" id="IPR029058">
    <property type="entry name" value="AB_hydrolase_fold"/>
</dbReference>
<proteinExistence type="predicted"/>
<evidence type="ECO:0000313" key="1">
    <source>
        <dbReference type="EMBL" id="RHJ88381.1"/>
    </source>
</evidence>
<dbReference type="Proteomes" id="UP000284841">
    <property type="component" value="Unassembled WGS sequence"/>
</dbReference>
<dbReference type="EMBL" id="QRMS01000002">
    <property type="protein sequence ID" value="RHJ88381.1"/>
    <property type="molecule type" value="Genomic_DNA"/>
</dbReference>
<accession>A0A415E429</accession>
<comment type="caution">
    <text evidence="1">The sequence shown here is derived from an EMBL/GenBank/DDBJ whole genome shotgun (WGS) entry which is preliminary data.</text>
</comment>
<evidence type="ECO:0000313" key="2">
    <source>
        <dbReference type="Proteomes" id="UP000284841"/>
    </source>
</evidence>
<name>A0A415E429_9FIRM</name>
<dbReference type="STRING" id="1776384.GCA_900086585_03992"/>